<evidence type="ECO:0000256" key="3">
    <source>
        <dbReference type="ARBA" id="ARBA00022989"/>
    </source>
</evidence>
<dbReference type="GO" id="GO:0016874">
    <property type="term" value="F:ligase activity"/>
    <property type="evidence" value="ECO:0007669"/>
    <property type="project" value="UniProtKB-KW"/>
</dbReference>
<feature type="transmembrane region" description="Helical" evidence="5">
    <location>
        <begin position="130"/>
        <end position="146"/>
    </location>
</feature>
<accession>A0A0P0FVK1</accession>
<dbReference type="Pfam" id="PF04932">
    <property type="entry name" value="Wzy_C"/>
    <property type="match status" value="1"/>
</dbReference>
<accession>C6IP29</accession>
<feature type="transmembrane region" description="Helical" evidence="5">
    <location>
        <begin position="179"/>
        <end position="203"/>
    </location>
</feature>
<dbReference type="GeneID" id="60924709"/>
<organism evidence="7 11">
    <name type="scientific">Bacteroides thetaiotaomicron</name>
    <dbReference type="NCBI Taxonomy" id="818"/>
    <lineage>
        <taxon>Bacteria</taxon>
        <taxon>Pseudomonadati</taxon>
        <taxon>Bacteroidota</taxon>
        <taxon>Bacteroidia</taxon>
        <taxon>Bacteroidales</taxon>
        <taxon>Bacteroidaceae</taxon>
        <taxon>Bacteroides</taxon>
    </lineage>
</organism>
<dbReference type="KEGG" id="btho:Btheta7330_04765"/>
<keyword evidence="3 5" id="KW-1133">Transmembrane helix</keyword>
<dbReference type="Proteomes" id="UP001156218">
    <property type="component" value="Chromosome"/>
</dbReference>
<dbReference type="RefSeq" id="WP_008767165.1">
    <property type="nucleotide sequence ID" value="NZ_BAABXH010000002.1"/>
</dbReference>
<comment type="subcellular location">
    <subcellularLocation>
        <location evidence="1">Membrane</location>
        <topology evidence="1">Multi-pass membrane protein</topology>
    </subcellularLocation>
</comment>
<reference evidence="9 12" key="2">
    <citation type="submission" date="2021-06" db="EMBL/GenBank/DDBJ databases">
        <title>Interrogation of the integrated mobile genetic elements in gut-associated Bacteroides with a consensus prediction approach.</title>
        <authorList>
            <person name="Campbell D.E."/>
            <person name="Leigh J.R."/>
            <person name="Kim T."/>
            <person name="England W."/>
            <person name="Whitaker R.J."/>
            <person name="Degnan P.H."/>
        </authorList>
    </citation>
    <scope>NUCLEOTIDE SEQUENCE [LARGE SCALE GENOMIC DNA]</scope>
    <source>
        <strain evidence="10">VPI-3443</strain>
        <strain evidence="9 12">WAL8669</strain>
    </source>
</reference>
<dbReference type="Proteomes" id="UP001162960">
    <property type="component" value="Chromosome"/>
</dbReference>
<name>A0A0P0FVK1_BACT4</name>
<feature type="transmembrane region" description="Helical" evidence="5">
    <location>
        <begin position="152"/>
        <end position="167"/>
    </location>
</feature>
<evidence type="ECO:0000313" key="11">
    <source>
        <dbReference type="Proteomes" id="UP000436858"/>
    </source>
</evidence>
<dbReference type="EMBL" id="CP083685">
    <property type="protein sequence ID" value="UYU89284.1"/>
    <property type="molecule type" value="Genomic_DNA"/>
</dbReference>
<feature type="transmembrane region" description="Helical" evidence="5">
    <location>
        <begin position="357"/>
        <end position="376"/>
    </location>
</feature>
<dbReference type="InterPro" id="IPR007016">
    <property type="entry name" value="O-antigen_ligase-rel_domated"/>
</dbReference>
<dbReference type="EMBL" id="CP083680">
    <property type="protein sequence ID" value="UYU68226.1"/>
    <property type="molecule type" value="Genomic_DNA"/>
</dbReference>
<dbReference type="PANTHER" id="PTHR37422:SF13">
    <property type="entry name" value="LIPOPOLYSACCHARIDE BIOSYNTHESIS PROTEIN PA4999-RELATED"/>
    <property type="match status" value="1"/>
</dbReference>
<keyword evidence="7" id="KW-0436">Ligase</keyword>
<dbReference type="Gene3D" id="1.25.40.10">
    <property type="entry name" value="Tetratricopeptide repeat domain"/>
    <property type="match status" value="1"/>
</dbReference>
<reference evidence="8" key="3">
    <citation type="submission" date="2022-10" db="EMBL/GenBank/DDBJ databases">
        <title>Human gut microbiome strain richness.</title>
        <authorList>
            <person name="Chen-Liaw A."/>
        </authorList>
    </citation>
    <scope>NUCLEOTIDE SEQUENCE</scope>
    <source>
        <strain evidence="8">1001283st1_A3_1001283B150304_161114</strain>
    </source>
</reference>
<dbReference type="InterPro" id="IPR011990">
    <property type="entry name" value="TPR-like_helical_dom_sf"/>
</dbReference>
<evidence type="ECO:0000313" key="8">
    <source>
        <dbReference type="EMBL" id="MDC2234689.1"/>
    </source>
</evidence>
<evidence type="ECO:0000256" key="1">
    <source>
        <dbReference type="ARBA" id="ARBA00004141"/>
    </source>
</evidence>
<keyword evidence="4 5" id="KW-0472">Membrane</keyword>
<evidence type="ECO:0000259" key="6">
    <source>
        <dbReference type="Pfam" id="PF04932"/>
    </source>
</evidence>
<dbReference type="EMBL" id="JAQNVG010000003">
    <property type="protein sequence ID" value="MDC2234689.1"/>
    <property type="molecule type" value="Genomic_DNA"/>
</dbReference>
<reference evidence="7 11" key="1">
    <citation type="journal article" date="2019" name="Nat. Med.">
        <title>A library of human gut bacterial isolates paired with longitudinal multiomics data enables mechanistic microbiome research.</title>
        <authorList>
            <person name="Poyet M."/>
            <person name="Groussin M."/>
            <person name="Gibbons S.M."/>
            <person name="Avila-Pacheco J."/>
            <person name="Jiang X."/>
            <person name="Kearney S.M."/>
            <person name="Perrotta A.R."/>
            <person name="Berdy B."/>
            <person name="Zhao S."/>
            <person name="Lieberman T.D."/>
            <person name="Swanson P.K."/>
            <person name="Smith M."/>
            <person name="Roesemann S."/>
            <person name="Alexander J.E."/>
            <person name="Rich S.A."/>
            <person name="Livny J."/>
            <person name="Vlamakis H."/>
            <person name="Clish C."/>
            <person name="Bullock K."/>
            <person name="Deik A."/>
            <person name="Scott J."/>
            <person name="Pierce K.A."/>
            <person name="Xavier R.J."/>
            <person name="Alm E.J."/>
        </authorList>
    </citation>
    <scope>NUCLEOTIDE SEQUENCE [LARGE SCALE GENOMIC DNA]</scope>
    <source>
        <strain evidence="7 11">BIOML-A162</strain>
    </source>
</reference>
<evidence type="ECO:0000256" key="4">
    <source>
        <dbReference type="ARBA" id="ARBA00023136"/>
    </source>
</evidence>
<dbReference type="AlphaFoldDB" id="A0A0P0FVK1"/>
<dbReference type="GO" id="GO:0016020">
    <property type="term" value="C:membrane"/>
    <property type="evidence" value="ECO:0007669"/>
    <property type="project" value="UniProtKB-SubCell"/>
</dbReference>
<evidence type="ECO:0000313" key="7">
    <source>
        <dbReference type="EMBL" id="KAB4481394.1"/>
    </source>
</evidence>
<dbReference type="Proteomes" id="UP000436858">
    <property type="component" value="Unassembled WGS sequence"/>
</dbReference>
<feature type="transmembrane region" description="Helical" evidence="5">
    <location>
        <begin position="302"/>
        <end position="321"/>
    </location>
</feature>
<feature type="domain" description="O-antigen ligase-related" evidence="6">
    <location>
        <begin position="137"/>
        <end position="285"/>
    </location>
</feature>
<protein>
    <submittedName>
        <fullName evidence="7">O-antigen ligase family protein</fullName>
    </submittedName>
</protein>
<feature type="transmembrane region" description="Helical" evidence="5">
    <location>
        <begin position="66"/>
        <end position="86"/>
    </location>
</feature>
<sequence length="537" mass="61642">MKSIPVSSILYFLLSLGVLFVNANTFTDSQIFPKWMFMFTGLGVIGCFFSFYLFRGKRFICNAKCCYYTVIISCFLQAGYGILQFFNILSSHSITYNVVGSFDNPAGFAGSLCAGLPFTFYFLQYSNKKVQWASWCALFVIVLGVLLSESRAGSISIFTVLVIYFIHQNKNKFHYKKHIGSFLLCLSFLLISIFVISVTVYHLKKDSADGRLLIWRCTWEMIKHEPFTGYGVGGFSAHYMDYQAQYFKEHPDSQFAILADNIKSPFNEYLSVGVQFGILTWVLLIAAGIFLILCHRKHPTKAGYVSLLSLLSIAVFSFFSYPFTYPFIWIISALSVSTLIGKAYENTLFQKTTIIKRGIAFFLLIGSLFLLIEVVSRIKAELEWGKVAHMSLCGRTNDMLPRYHNLLHTFRRNPYFLYNYSAELCVAEKYKECLAITAICCNYWSDYNLELVQAEAYIGLKQYDAAKHHLEKATLMCPVRFIPLYRLHYVYMKQGKAEKANRLAQLIIEKPIKKNSTIIQKIKAEMKHHLSRKTCLY</sequence>
<feature type="transmembrane region" description="Helical" evidence="5">
    <location>
        <begin position="106"/>
        <end position="123"/>
    </location>
</feature>
<feature type="transmembrane region" description="Helical" evidence="5">
    <location>
        <begin position="274"/>
        <end position="295"/>
    </location>
</feature>
<dbReference type="OMA" id="LDHPHNE"/>
<evidence type="ECO:0000313" key="10">
    <source>
        <dbReference type="EMBL" id="UYU89284.1"/>
    </source>
</evidence>
<feature type="transmembrane region" description="Helical" evidence="5">
    <location>
        <begin position="35"/>
        <end position="54"/>
    </location>
</feature>
<evidence type="ECO:0000256" key="5">
    <source>
        <dbReference type="SAM" id="Phobius"/>
    </source>
</evidence>
<dbReference type="Proteomes" id="UP001217776">
    <property type="component" value="Unassembled WGS sequence"/>
</dbReference>
<gene>
    <name evidence="7" type="ORF">GAN91_14030</name>
    <name evidence="9" type="ORF">KQP68_08095</name>
    <name evidence="10" type="ORF">KQP74_15140</name>
    <name evidence="8" type="ORF">PO127_02855</name>
</gene>
<dbReference type="PANTHER" id="PTHR37422">
    <property type="entry name" value="TEICHURONIC ACID BIOSYNTHESIS PROTEIN TUAE"/>
    <property type="match status" value="1"/>
</dbReference>
<dbReference type="SUPFAM" id="SSF48452">
    <property type="entry name" value="TPR-like"/>
    <property type="match status" value="1"/>
</dbReference>
<keyword evidence="2 5" id="KW-0812">Transmembrane</keyword>
<dbReference type="InterPro" id="IPR051533">
    <property type="entry name" value="WaaL-like"/>
</dbReference>
<proteinExistence type="predicted"/>
<dbReference type="EMBL" id="WCRY01000012">
    <property type="protein sequence ID" value="KAB4481394.1"/>
    <property type="molecule type" value="Genomic_DNA"/>
</dbReference>
<evidence type="ECO:0000256" key="2">
    <source>
        <dbReference type="ARBA" id="ARBA00022692"/>
    </source>
</evidence>
<evidence type="ECO:0000313" key="12">
    <source>
        <dbReference type="Proteomes" id="UP001156218"/>
    </source>
</evidence>
<evidence type="ECO:0000313" key="9">
    <source>
        <dbReference type="EMBL" id="UYU68226.1"/>
    </source>
</evidence>